<keyword evidence="6 7" id="KW-0349">Heme</keyword>
<feature type="compositionally biased region" description="Basic and acidic residues" evidence="8">
    <location>
        <begin position="252"/>
        <end position="265"/>
    </location>
</feature>
<feature type="region of interest" description="Disordered" evidence="8">
    <location>
        <begin position="244"/>
        <end position="276"/>
    </location>
</feature>
<reference evidence="9" key="1">
    <citation type="submission" date="2020-02" db="EMBL/GenBank/DDBJ databases">
        <authorList>
            <person name="Palmer J.M."/>
        </authorList>
    </citation>
    <scope>NUCLEOTIDE SEQUENCE</scope>
    <source>
        <strain evidence="9">EPUS1.4</strain>
        <tissue evidence="9">Thallus</tissue>
    </source>
</reference>
<name>A0A8H7AK56_9EURO</name>
<dbReference type="AlphaFoldDB" id="A0A8H7AK56"/>
<accession>A0A8H7AK56</accession>
<dbReference type="Proteomes" id="UP000606974">
    <property type="component" value="Unassembled WGS sequence"/>
</dbReference>
<evidence type="ECO:0000256" key="8">
    <source>
        <dbReference type="SAM" id="MobiDB-lite"/>
    </source>
</evidence>
<dbReference type="InterPro" id="IPR001128">
    <property type="entry name" value="Cyt_P450"/>
</dbReference>
<evidence type="ECO:0000256" key="5">
    <source>
        <dbReference type="ARBA" id="ARBA00023004"/>
    </source>
</evidence>
<dbReference type="Gene3D" id="1.10.630.10">
    <property type="entry name" value="Cytochrome P450"/>
    <property type="match status" value="1"/>
</dbReference>
<dbReference type="InterPro" id="IPR002403">
    <property type="entry name" value="Cyt_P450_E_grp-IV"/>
</dbReference>
<keyword evidence="4 7" id="KW-0560">Oxidoreductase</keyword>
<keyword evidence="10" id="KW-1185">Reference proteome</keyword>
<dbReference type="GO" id="GO:0016705">
    <property type="term" value="F:oxidoreductase activity, acting on paired donors, with incorporation or reduction of molecular oxygen"/>
    <property type="evidence" value="ECO:0007669"/>
    <property type="project" value="InterPro"/>
</dbReference>
<proteinExistence type="inferred from homology"/>
<gene>
    <name evidence="9" type="ORF">GJ744_008010</name>
</gene>
<organism evidence="9 10">
    <name type="scientific">Endocarpon pusillum</name>
    <dbReference type="NCBI Taxonomy" id="364733"/>
    <lineage>
        <taxon>Eukaryota</taxon>
        <taxon>Fungi</taxon>
        <taxon>Dikarya</taxon>
        <taxon>Ascomycota</taxon>
        <taxon>Pezizomycotina</taxon>
        <taxon>Eurotiomycetes</taxon>
        <taxon>Chaetothyriomycetidae</taxon>
        <taxon>Verrucariales</taxon>
        <taxon>Verrucariaceae</taxon>
        <taxon>Endocarpon</taxon>
    </lineage>
</organism>
<comment type="similarity">
    <text evidence="2 7">Belongs to the cytochrome P450 family.</text>
</comment>
<dbReference type="PRINTS" id="PR00465">
    <property type="entry name" value="EP450IV"/>
</dbReference>
<dbReference type="GO" id="GO:0004497">
    <property type="term" value="F:monooxygenase activity"/>
    <property type="evidence" value="ECO:0007669"/>
    <property type="project" value="UniProtKB-KW"/>
</dbReference>
<evidence type="ECO:0000256" key="4">
    <source>
        <dbReference type="ARBA" id="ARBA00023002"/>
    </source>
</evidence>
<dbReference type="Pfam" id="PF00067">
    <property type="entry name" value="p450"/>
    <property type="match status" value="1"/>
</dbReference>
<comment type="cofactor">
    <cofactor evidence="1 6">
        <name>heme</name>
        <dbReference type="ChEBI" id="CHEBI:30413"/>
    </cofactor>
</comment>
<evidence type="ECO:0000313" key="9">
    <source>
        <dbReference type="EMBL" id="KAF7509447.1"/>
    </source>
</evidence>
<keyword evidence="3 6" id="KW-0479">Metal-binding</keyword>
<dbReference type="InterPro" id="IPR036396">
    <property type="entry name" value="Cyt_P450_sf"/>
</dbReference>
<dbReference type="GO" id="GO:0005506">
    <property type="term" value="F:iron ion binding"/>
    <property type="evidence" value="ECO:0007669"/>
    <property type="project" value="InterPro"/>
</dbReference>
<evidence type="ECO:0000256" key="1">
    <source>
        <dbReference type="ARBA" id="ARBA00001971"/>
    </source>
</evidence>
<keyword evidence="5 6" id="KW-0408">Iron</keyword>
<dbReference type="GO" id="GO:0020037">
    <property type="term" value="F:heme binding"/>
    <property type="evidence" value="ECO:0007669"/>
    <property type="project" value="InterPro"/>
</dbReference>
<dbReference type="EMBL" id="JAACFV010000041">
    <property type="protein sequence ID" value="KAF7509447.1"/>
    <property type="molecule type" value="Genomic_DNA"/>
</dbReference>
<dbReference type="PROSITE" id="PS00086">
    <property type="entry name" value="CYTOCHROME_P450"/>
    <property type="match status" value="1"/>
</dbReference>
<evidence type="ECO:0000256" key="2">
    <source>
        <dbReference type="ARBA" id="ARBA00010617"/>
    </source>
</evidence>
<dbReference type="PANTHER" id="PTHR24305:SF166">
    <property type="entry name" value="CYTOCHROME P450 12A4, MITOCHONDRIAL-RELATED"/>
    <property type="match status" value="1"/>
</dbReference>
<sequence length="541" mass="60433">MTFYFPLAVALVLIYLLFYYVVYPATISPLSKIPSGHPIAAFLPIWIWWKRRKGYETRSIFAAHQRHGPIVRLAPNEVSVASLDGLRKIYMGGFERTEWFLQFRNYDGTPNLLTMLNAKDHATRRRIVSHSYSKSYLLGSSDFQKLSHILLFERLLPVLDDAAVAGKGIDMYSLGRAAGAEFMTAYGLGSAFGLDLMRRSREDERRIYLENGKRKTMNLKGGERAAKALEEQLLQMCREAERYLKSNSSAPKDGKSLEDEKDGKARQIGSEDPGSTSTYPIIYAQLMNSIPTKEHVTNPQETILLAASELLDNTEAARVGIGITLTYAMHELSQQRALQSTLRKELTGAELPFTYPLQHQSLSTSILRKLDGLPLLDAVITETLRLHSIVPGPLRRLVPKGGTIIDGYFIPAGATISSASYCMHRYKDAYPEAGLWKPERWIRTADSPNEQLTTLDEAGEGLENGKAEHDPRRWFFAFGSGARVCVGNHFVLIVLKLLLAAIYMNYATTVIDDEGIEHVEDLIAVPVGDKLILGFSRVAMG</sequence>
<comment type="caution">
    <text evidence="9">The sequence shown here is derived from an EMBL/GenBank/DDBJ whole genome shotgun (WGS) entry which is preliminary data.</text>
</comment>
<evidence type="ECO:0000256" key="7">
    <source>
        <dbReference type="RuleBase" id="RU000461"/>
    </source>
</evidence>
<protein>
    <recommendedName>
        <fullName evidence="11">Cytochrome P450 monooxygenase</fullName>
    </recommendedName>
</protein>
<feature type="binding site" description="axial binding residue" evidence="6">
    <location>
        <position position="485"/>
    </location>
    <ligand>
        <name>heme</name>
        <dbReference type="ChEBI" id="CHEBI:30413"/>
    </ligand>
    <ligandPart>
        <name>Fe</name>
        <dbReference type="ChEBI" id="CHEBI:18248"/>
    </ligandPart>
</feature>
<evidence type="ECO:0008006" key="11">
    <source>
        <dbReference type="Google" id="ProtNLM"/>
    </source>
</evidence>
<dbReference type="SUPFAM" id="SSF48264">
    <property type="entry name" value="Cytochrome P450"/>
    <property type="match status" value="1"/>
</dbReference>
<dbReference type="InterPro" id="IPR050121">
    <property type="entry name" value="Cytochrome_P450_monoxygenase"/>
</dbReference>
<evidence type="ECO:0000256" key="6">
    <source>
        <dbReference type="PIRSR" id="PIRSR602403-1"/>
    </source>
</evidence>
<evidence type="ECO:0000313" key="10">
    <source>
        <dbReference type="Proteomes" id="UP000606974"/>
    </source>
</evidence>
<keyword evidence="7" id="KW-0503">Monooxygenase</keyword>
<dbReference type="PANTHER" id="PTHR24305">
    <property type="entry name" value="CYTOCHROME P450"/>
    <property type="match status" value="1"/>
</dbReference>
<evidence type="ECO:0000256" key="3">
    <source>
        <dbReference type="ARBA" id="ARBA00022723"/>
    </source>
</evidence>
<dbReference type="InterPro" id="IPR017972">
    <property type="entry name" value="Cyt_P450_CS"/>
</dbReference>
<dbReference type="OrthoDB" id="1470350at2759"/>